<dbReference type="Proteomes" id="UP000007802">
    <property type="component" value="Unassembled WGS sequence"/>
</dbReference>
<sequence>MSIGKKESEWTKIYGKPSPVRFPPVNFDGINSLNDHLRLLSQYKALAPYLLGDDSHNELSRPTLRHPDWQHAALLPLLLATGHPPMLQSPDNPPPKTLEKPVLPDNYHSLSPEEKSHVDELHRRRVLFYLYMVFNGGLNKQHLTGMRDACVLLTQHLVERMEKQWSGDIFSLKGALIHRTENWDHYNAELPNHVPCPISFI</sequence>
<evidence type="ECO:0000313" key="2">
    <source>
        <dbReference type="EMBL" id="KMW66606.1"/>
    </source>
</evidence>
<gene>
    <name evidence="2" type="ORF">BDDG_11608</name>
</gene>
<feature type="region of interest" description="Disordered" evidence="1">
    <location>
        <begin position="84"/>
        <end position="107"/>
    </location>
</feature>
<protein>
    <submittedName>
        <fullName evidence="2">Uncharacterized protein</fullName>
    </submittedName>
</protein>
<accession>A0A0J9EKC9</accession>
<dbReference type="AlphaFoldDB" id="A0A0J9EKC9"/>
<dbReference type="PANTHER" id="PTHR36091">
    <property type="entry name" value="ALTERED INHERITANCE OF MITOCHONDRIA PROTEIN 9, MITOCHONDRIAL"/>
    <property type="match status" value="1"/>
</dbReference>
<dbReference type="OrthoDB" id="10003767at2759"/>
<evidence type="ECO:0000256" key="1">
    <source>
        <dbReference type="SAM" id="MobiDB-lite"/>
    </source>
</evidence>
<proteinExistence type="predicted"/>
<dbReference type="EMBL" id="GG749408">
    <property type="protein sequence ID" value="KMW66606.1"/>
    <property type="molecule type" value="Genomic_DNA"/>
</dbReference>
<dbReference type="PANTHER" id="PTHR36091:SF2">
    <property type="entry name" value="AMINOGLYCOSIDE PHOSPHOTRANSFERASE DOMAIN-CONTAINING PROTEIN"/>
    <property type="match status" value="1"/>
</dbReference>
<dbReference type="InterPro" id="IPR051035">
    <property type="entry name" value="Mito_inheritance_9"/>
</dbReference>
<dbReference type="GO" id="GO:0005739">
    <property type="term" value="C:mitochondrion"/>
    <property type="evidence" value="ECO:0007669"/>
    <property type="project" value="TreeGrafter"/>
</dbReference>
<reference evidence="2" key="1">
    <citation type="submission" date="2010-03" db="EMBL/GenBank/DDBJ databases">
        <title>Annotation of Blastomyces dermatitidis strain ATCC 18188.</title>
        <authorList>
            <consortium name="The Broad Institute Genome Sequencing Platform"/>
            <consortium name="Broad Institute Genome Sequencing Center for Infectious Disease."/>
            <person name="Cuomo C."/>
            <person name="Klein B."/>
            <person name="Sullivan T."/>
            <person name="Heitman J."/>
            <person name="Young S."/>
            <person name="Zeng Q."/>
            <person name="Gargeya S."/>
            <person name="Alvarado L."/>
            <person name="Berlin A.M."/>
            <person name="Chapman S.B."/>
            <person name="Chen Z."/>
            <person name="Freedman E."/>
            <person name="Gellesch M."/>
            <person name="Goldberg J."/>
            <person name="Griggs A."/>
            <person name="Gujja S."/>
            <person name="Heilman E."/>
            <person name="Heiman D."/>
            <person name="Howarth C."/>
            <person name="Mehta T."/>
            <person name="Neiman D."/>
            <person name="Pearson M."/>
            <person name="Roberts A."/>
            <person name="Saif S."/>
            <person name="Shea T."/>
            <person name="Shenoy N."/>
            <person name="Sisk P."/>
            <person name="Stolte C."/>
            <person name="Sykes S."/>
            <person name="White J."/>
            <person name="Yandava C."/>
            <person name="Haas B."/>
            <person name="Nusbaum C."/>
            <person name="Birren B."/>
        </authorList>
    </citation>
    <scope>NUCLEOTIDE SEQUENCE</scope>
    <source>
        <strain evidence="2">ATCC 18188</strain>
    </source>
</reference>
<name>A0A0J9EKC9_AJEDA</name>
<organism evidence="2">
    <name type="scientific">Ajellomyces dermatitidis (strain ATCC 18188 / CBS 674.68)</name>
    <name type="common">Blastomyces dermatitidis</name>
    <dbReference type="NCBI Taxonomy" id="653446"/>
    <lineage>
        <taxon>Eukaryota</taxon>
        <taxon>Fungi</taxon>
        <taxon>Dikarya</taxon>
        <taxon>Ascomycota</taxon>
        <taxon>Pezizomycotina</taxon>
        <taxon>Eurotiomycetes</taxon>
        <taxon>Eurotiomycetidae</taxon>
        <taxon>Onygenales</taxon>
        <taxon>Ajellomycetaceae</taxon>
        <taxon>Blastomyces</taxon>
    </lineage>
</organism>